<accession>A0ABZ2D4S7</accession>
<dbReference type="EC" id="3.4.24.-" evidence="9"/>
<dbReference type="RefSeq" id="WP_338446852.1">
    <property type="nucleotide sequence ID" value="NZ_CP144918.1"/>
</dbReference>
<feature type="domain" description="Peptidase M48" evidence="8">
    <location>
        <begin position="33"/>
        <end position="223"/>
    </location>
</feature>
<comment type="cofactor">
    <cofactor evidence="1">
        <name>Zn(2+)</name>
        <dbReference type="ChEBI" id="CHEBI:29105"/>
    </cofactor>
</comment>
<dbReference type="InterPro" id="IPR001915">
    <property type="entry name" value="Peptidase_M48"/>
</dbReference>
<dbReference type="Gene3D" id="1.25.40.10">
    <property type="entry name" value="Tetratricopeptide repeat domain"/>
    <property type="match status" value="1"/>
</dbReference>
<evidence type="ECO:0000256" key="3">
    <source>
        <dbReference type="ARBA" id="ARBA00022723"/>
    </source>
</evidence>
<keyword evidence="2" id="KW-0645">Protease</keyword>
<keyword evidence="7" id="KW-0732">Signal</keyword>
<keyword evidence="3" id="KW-0479">Metal-binding</keyword>
<dbReference type="SUPFAM" id="SSF48452">
    <property type="entry name" value="TPR-like"/>
    <property type="match status" value="1"/>
</dbReference>
<sequence>MRLLARILALVAALSLAAQPVAAQSILRDAETEALLDEMAAPLIEAAGLQPGNVDIVLINDSSINAFVAGGQAVYIHTGLIDAADTANEVQGVIAHELGHITGGHIIRHAEGASAATNISLLSLLLGVGAALAGAGEAAMGVMMAGQQAALGKYLAFSRVQESSADAAGAEYLSKAGISGRGSLAFFAKLQNQEFRYGYSQSDEAGFARTHPLSGDRIARLREVYHADPAWEAPDDAELQRRFERVKAKLFGYQKTPQRTLQAYPETMTDIPARYARAYAWHKDAQMDRALAETDALLAIAPNDPYFLELKGQILLESGQPQAALEPLRRASELTRNQPLIASMFGHALIATEDQAHFEEAERILRAAVARDRLNPFAWYQLGVVYAARGDMPRARLASAEQQVMSRQYAMAIRSAQAAEAGLPEGSPDWIRAQDIALQARAALERERERR</sequence>
<dbReference type="EMBL" id="CP144918">
    <property type="protein sequence ID" value="WWA47966.1"/>
    <property type="molecule type" value="Genomic_DNA"/>
</dbReference>
<organism evidence="9 10">
    <name type="scientific">Pelagerythrobacter marensis</name>
    <dbReference type="NCBI Taxonomy" id="543877"/>
    <lineage>
        <taxon>Bacteria</taxon>
        <taxon>Pseudomonadati</taxon>
        <taxon>Pseudomonadota</taxon>
        <taxon>Alphaproteobacteria</taxon>
        <taxon>Sphingomonadales</taxon>
        <taxon>Erythrobacteraceae</taxon>
        <taxon>Pelagerythrobacter</taxon>
    </lineage>
</organism>
<dbReference type="GO" id="GO:0008237">
    <property type="term" value="F:metallopeptidase activity"/>
    <property type="evidence" value="ECO:0007669"/>
    <property type="project" value="UniProtKB-KW"/>
</dbReference>
<evidence type="ECO:0000313" key="9">
    <source>
        <dbReference type="EMBL" id="WWA47966.1"/>
    </source>
</evidence>
<keyword evidence="5" id="KW-0862">Zinc</keyword>
<evidence type="ECO:0000256" key="2">
    <source>
        <dbReference type="ARBA" id="ARBA00022670"/>
    </source>
</evidence>
<dbReference type="Gene3D" id="3.30.2010.10">
    <property type="entry name" value="Metalloproteases ('zincins'), catalytic domain"/>
    <property type="match status" value="1"/>
</dbReference>
<reference evidence="9 10" key="1">
    <citation type="submission" date="2024-02" db="EMBL/GenBank/DDBJ databases">
        <title>The whole genome sequence of five bacterial samples isolated from Abu Dhabi Sabkha-shore region.</title>
        <authorList>
            <person name="Sudalaimuthuasari N."/>
            <person name="Sarfraz B."/>
            <person name="Tuyisabe J.D."/>
            <person name="Mugisha Ntwali L.D.M."/>
            <person name="Ali A.I.A.A."/>
            <person name="Almansoori S.Z.A."/>
            <person name="Alajami H.S.A."/>
            <person name="Almeqbaali A.A.S."/>
            <person name="Kundu B."/>
            <person name="Saeed E.E."/>
            <person name="Sukumarinath V."/>
            <person name="Mishra A.K."/>
            <person name="Hazzouri K.M."/>
            <person name="Almaskari R."/>
            <person name="Sharma A.K."/>
            <person name="Amiri K.M.A."/>
        </authorList>
    </citation>
    <scope>NUCLEOTIDE SEQUENCE [LARGE SCALE GENOMIC DNA]</scope>
    <source>
        <strain evidence="10">kcgeb_sd</strain>
    </source>
</reference>
<dbReference type="InterPro" id="IPR011990">
    <property type="entry name" value="TPR-like_helical_dom_sf"/>
</dbReference>
<evidence type="ECO:0000259" key="8">
    <source>
        <dbReference type="Pfam" id="PF01435"/>
    </source>
</evidence>
<evidence type="ECO:0000256" key="7">
    <source>
        <dbReference type="SAM" id="SignalP"/>
    </source>
</evidence>
<feature type="chain" id="PRO_5046724282" evidence="7">
    <location>
        <begin position="24"/>
        <end position="451"/>
    </location>
</feature>
<evidence type="ECO:0000256" key="5">
    <source>
        <dbReference type="ARBA" id="ARBA00022833"/>
    </source>
</evidence>
<dbReference type="CDD" id="cd07324">
    <property type="entry name" value="M48C_Oma1-like"/>
    <property type="match status" value="1"/>
</dbReference>
<name>A0ABZ2D4S7_9SPHN</name>
<gene>
    <name evidence="9" type="ORF">V5F89_03400</name>
</gene>
<proteinExistence type="predicted"/>
<keyword evidence="6 9" id="KW-0482">Metalloprotease</keyword>
<evidence type="ECO:0000256" key="4">
    <source>
        <dbReference type="ARBA" id="ARBA00022801"/>
    </source>
</evidence>
<keyword evidence="4 9" id="KW-0378">Hydrolase</keyword>
<dbReference type="Proteomes" id="UP001335183">
    <property type="component" value="Chromosome"/>
</dbReference>
<dbReference type="PANTHER" id="PTHR22726">
    <property type="entry name" value="METALLOENDOPEPTIDASE OMA1"/>
    <property type="match status" value="1"/>
</dbReference>
<evidence type="ECO:0000256" key="6">
    <source>
        <dbReference type="ARBA" id="ARBA00023049"/>
    </source>
</evidence>
<dbReference type="Pfam" id="PF01435">
    <property type="entry name" value="Peptidase_M48"/>
    <property type="match status" value="1"/>
</dbReference>
<evidence type="ECO:0000313" key="10">
    <source>
        <dbReference type="Proteomes" id="UP001335183"/>
    </source>
</evidence>
<dbReference type="PANTHER" id="PTHR22726:SF1">
    <property type="entry name" value="METALLOENDOPEPTIDASE OMA1, MITOCHONDRIAL"/>
    <property type="match status" value="1"/>
</dbReference>
<feature type="signal peptide" evidence="7">
    <location>
        <begin position="1"/>
        <end position="23"/>
    </location>
</feature>
<protein>
    <submittedName>
        <fullName evidence="9">M48 family metalloprotease</fullName>
        <ecNumber evidence="9">3.4.24.-</ecNumber>
    </submittedName>
</protein>
<dbReference type="InterPro" id="IPR051156">
    <property type="entry name" value="Mito/Outer_Membr_Metalloprot"/>
</dbReference>
<evidence type="ECO:0000256" key="1">
    <source>
        <dbReference type="ARBA" id="ARBA00001947"/>
    </source>
</evidence>
<keyword evidence="10" id="KW-1185">Reference proteome</keyword>